<dbReference type="GO" id="GO:0005524">
    <property type="term" value="F:ATP binding"/>
    <property type="evidence" value="ECO:0007669"/>
    <property type="project" value="InterPro"/>
</dbReference>
<gene>
    <name evidence="2" type="ORF">WM40_19170</name>
</gene>
<keyword evidence="3" id="KW-1185">Reference proteome</keyword>
<evidence type="ECO:0000313" key="2">
    <source>
        <dbReference type="EMBL" id="KKB62162.1"/>
    </source>
</evidence>
<dbReference type="Proteomes" id="UP000033618">
    <property type="component" value="Unassembled WGS sequence"/>
</dbReference>
<feature type="domain" description="KaiC" evidence="1">
    <location>
        <begin position="241"/>
        <end position="477"/>
    </location>
</feature>
<dbReference type="PATRIC" id="fig|28092.6.peg.4500"/>
<keyword evidence="2" id="KW-0723">Serine/threonine-protein kinase</keyword>
<dbReference type="InterPro" id="IPR003593">
    <property type="entry name" value="AAA+_ATPase"/>
</dbReference>
<dbReference type="PANTHER" id="PTHR42926">
    <property type="match status" value="1"/>
</dbReference>
<reference evidence="2 3" key="1">
    <citation type="submission" date="2015-03" db="EMBL/GenBank/DDBJ databases">
        <title>Draft Genome Sequence of Burkholderia andropogonis type strain ICMP2807, isolated from Sorghum bicolor.</title>
        <authorList>
            <person name="Lopes-Santos L."/>
            <person name="Castro D.B."/>
            <person name="Ottoboni L.M."/>
            <person name="Park D."/>
            <person name="Weirc B.S."/>
            <person name="Destefano S.A."/>
        </authorList>
    </citation>
    <scope>NUCLEOTIDE SEQUENCE [LARGE SCALE GENOMIC DNA]</scope>
    <source>
        <strain evidence="2 3">ICMP2807</strain>
    </source>
</reference>
<dbReference type="SMART" id="SM00382">
    <property type="entry name" value="AAA"/>
    <property type="match status" value="2"/>
</dbReference>
<dbReference type="STRING" id="28092.WM40_19170"/>
<organism evidence="2 3">
    <name type="scientific">Robbsia andropogonis</name>
    <dbReference type="NCBI Taxonomy" id="28092"/>
    <lineage>
        <taxon>Bacteria</taxon>
        <taxon>Pseudomonadati</taxon>
        <taxon>Pseudomonadota</taxon>
        <taxon>Betaproteobacteria</taxon>
        <taxon>Burkholderiales</taxon>
        <taxon>Burkholderiaceae</taxon>
        <taxon>Robbsia</taxon>
    </lineage>
</organism>
<protein>
    <submittedName>
        <fullName evidence="2">Serine/threonine protein kinase</fullName>
    </submittedName>
</protein>
<dbReference type="PROSITE" id="PS51146">
    <property type="entry name" value="KAIC"/>
    <property type="match status" value="2"/>
</dbReference>
<accession>A0A0F5JY04</accession>
<keyword evidence="2" id="KW-0808">Transferase</keyword>
<dbReference type="AlphaFoldDB" id="A0A0F5JY04"/>
<dbReference type="Gene3D" id="3.40.50.300">
    <property type="entry name" value="P-loop containing nucleotide triphosphate hydrolases"/>
    <property type="match status" value="2"/>
</dbReference>
<sequence>MGKQLQRVQSGVPGLDTILCGGVIAGSSYIIQGMPGAGKTILANQVAFGQARAGSKILYVTLLAESHDRLFQSLSTLDFFDASVIGTELVYISLFQTLRDEGLSALVAVLRKELSRQQCSMLVMDGLLNARDRGDTDLDVKSFVAELQGHAAFTHCTVLFLTSARIDDASPEHTMVDGVIQLQSEEVGSRTIRQLKVTKSRGSDAINGMHQYNIASNGISVYPRLEAVLARPSNLESPESLRVPSGITGLDPLIGGGLPASSVTLLLGPSGSGKTTCCLNFLTAATPEHPALYFGFYETRARLTLKAAAFGIDLEALIASGAVYIMWNPLTENLLDALGHQLLEAVRQFRVHRVAIDGFGGFERAAGNGGRLPEFLSALSNELRALRVTTVATLESRVVSGAGYGAAAPALSSVMDNLLLIRQRETPQGIARAMIPVKVRDSVFDSSARKLFFNDRGLFVDGLLDLPFLEGERNHETPSGGLDNAGT</sequence>
<keyword evidence="2" id="KW-0418">Kinase</keyword>
<dbReference type="SUPFAM" id="SSF52540">
    <property type="entry name" value="P-loop containing nucleoside triphosphate hydrolases"/>
    <property type="match status" value="2"/>
</dbReference>
<evidence type="ECO:0000259" key="1">
    <source>
        <dbReference type="PROSITE" id="PS51146"/>
    </source>
</evidence>
<dbReference type="OrthoDB" id="9783783at2"/>
<dbReference type="RefSeq" id="WP_024904373.1">
    <property type="nucleotide sequence ID" value="NZ_CADFGU010000003.1"/>
</dbReference>
<dbReference type="InterPro" id="IPR010624">
    <property type="entry name" value="KaiC_dom"/>
</dbReference>
<dbReference type="EMBL" id="LAQU01000024">
    <property type="protein sequence ID" value="KKB62162.1"/>
    <property type="molecule type" value="Genomic_DNA"/>
</dbReference>
<name>A0A0F5JY04_9BURK</name>
<feature type="domain" description="KaiC" evidence="1">
    <location>
        <begin position="6"/>
        <end position="235"/>
    </location>
</feature>
<dbReference type="Pfam" id="PF06745">
    <property type="entry name" value="ATPase"/>
    <property type="match status" value="2"/>
</dbReference>
<proteinExistence type="predicted"/>
<dbReference type="InterPro" id="IPR051347">
    <property type="entry name" value="Circadian_clock_KaiC-rel"/>
</dbReference>
<dbReference type="GO" id="GO:0004674">
    <property type="term" value="F:protein serine/threonine kinase activity"/>
    <property type="evidence" value="ECO:0007669"/>
    <property type="project" value="UniProtKB-KW"/>
</dbReference>
<dbReference type="InterPro" id="IPR027417">
    <property type="entry name" value="P-loop_NTPase"/>
</dbReference>
<dbReference type="InterPro" id="IPR014774">
    <property type="entry name" value="KaiC-like_dom"/>
</dbReference>
<evidence type="ECO:0000313" key="3">
    <source>
        <dbReference type="Proteomes" id="UP000033618"/>
    </source>
</evidence>
<comment type="caution">
    <text evidence="2">The sequence shown here is derived from an EMBL/GenBank/DDBJ whole genome shotgun (WGS) entry which is preliminary data.</text>
</comment>
<dbReference type="PANTHER" id="PTHR42926:SF1">
    <property type="entry name" value="CIRCADIAN CLOCK OSCILLATOR PROTEIN KAIC 1"/>
    <property type="match status" value="1"/>
</dbReference>